<sequence length="272" mass="29839">MHPDLPQTLGDAAVAVLTTADASAKAQLSRAAAVAWASGALSFTFPTPPPARPARPARPELLLPRDMPKRRQGGTSGNRAALLHAVAHIELNAIDLAWDMVARFGAEMPRAFADDWVQIGDDEARHFLLLSDRLKAYDAAYGDLPAHDGLWQAAEVTAGDLMARLAVVPLVLEARGLDVTPDMIERFERFEDPESAATLRIIYEDEVGHVAAGRRWLGDLCEKQGLDPVTTYQDLVRRNFRGALKPPFNVPARDAADFPQEFYEPLSRERLG</sequence>
<organism evidence="2 3">
    <name type="scientific">Govanella unica</name>
    <dbReference type="NCBI Taxonomy" id="2975056"/>
    <lineage>
        <taxon>Bacteria</taxon>
        <taxon>Pseudomonadati</taxon>
        <taxon>Pseudomonadota</taxon>
        <taxon>Alphaproteobacteria</taxon>
        <taxon>Emcibacterales</taxon>
        <taxon>Govanellaceae</taxon>
        <taxon>Govanella</taxon>
    </lineage>
</organism>
<evidence type="ECO:0000313" key="3">
    <source>
        <dbReference type="Proteomes" id="UP001141619"/>
    </source>
</evidence>
<keyword evidence="3" id="KW-1185">Reference proteome</keyword>
<dbReference type="InterPro" id="IPR009078">
    <property type="entry name" value="Ferritin-like_SF"/>
</dbReference>
<dbReference type="EMBL" id="JANWOI010000002">
    <property type="protein sequence ID" value="MDA5193547.1"/>
    <property type="molecule type" value="Genomic_DNA"/>
</dbReference>
<evidence type="ECO:0000256" key="1">
    <source>
        <dbReference type="SAM" id="MobiDB-lite"/>
    </source>
</evidence>
<comment type="caution">
    <text evidence="2">The sequence shown here is derived from an EMBL/GenBank/DDBJ whole genome shotgun (WGS) entry which is preliminary data.</text>
</comment>
<dbReference type="SUPFAM" id="SSF47240">
    <property type="entry name" value="Ferritin-like"/>
    <property type="match status" value="1"/>
</dbReference>
<accession>A0A9X3Z6W6</accession>
<protein>
    <submittedName>
        <fullName evidence="2">Ferritin-like domain-containing protein</fullName>
    </submittedName>
</protein>
<dbReference type="Pfam" id="PF04305">
    <property type="entry name" value="DUF455"/>
    <property type="match status" value="1"/>
</dbReference>
<dbReference type="InterPro" id="IPR007402">
    <property type="entry name" value="DUF455"/>
</dbReference>
<reference evidence="2" key="2">
    <citation type="journal article" date="2023" name="Syst. Appl. Microbiol.">
        <title>Govania unica gen. nov., sp. nov., a rare biosphere bacterium that represents a novel family in the class Alphaproteobacteria.</title>
        <authorList>
            <person name="Vandamme P."/>
            <person name="Peeters C."/>
            <person name="Hettiarachchi A."/>
            <person name="Cnockaert M."/>
            <person name="Carlier A."/>
        </authorList>
    </citation>
    <scope>NUCLEOTIDE SEQUENCE</scope>
    <source>
        <strain evidence="2">LMG 31809</strain>
    </source>
</reference>
<gene>
    <name evidence="2" type="ORF">NYP16_06220</name>
</gene>
<evidence type="ECO:0000313" key="2">
    <source>
        <dbReference type="EMBL" id="MDA5193547.1"/>
    </source>
</evidence>
<dbReference type="InterPro" id="IPR011197">
    <property type="entry name" value="UCP012318"/>
</dbReference>
<dbReference type="Proteomes" id="UP001141619">
    <property type="component" value="Unassembled WGS sequence"/>
</dbReference>
<dbReference type="RefSeq" id="WP_274943249.1">
    <property type="nucleotide sequence ID" value="NZ_JANWOI010000002.1"/>
</dbReference>
<dbReference type="PANTHER" id="PTHR42782:SF4">
    <property type="entry name" value="DUF455 DOMAIN-CONTAINING PROTEIN"/>
    <property type="match status" value="1"/>
</dbReference>
<dbReference type="PANTHER" id="PTHR42782">
    <property type="entry name" value="SI:CH73-314G15.3"/>
    <property type="match status" value="1"/>
</dbReference>
<dbReference type="CDD" id="cd00657">
    <property type="entry name" value="Ferritin_like"/>
    <property type="match status" value="1"/>
</dbReference>
<proteinExistence type="predicted"/>
<name>A0A9X3Z6W6_9PROT</name>
<dbReference type="PIRSF" id="PIRSF012318">
    <property type="entry name" value="UCP012318"/>
    <property type="match status" value="1"/>
</dbReference>
<feature type="region of interest" description="Disordered" evidence="1">
    <location>
        <begin position="47"/>
        <end position="76"/>
    </location>
</feature>
<dbReference type="AlphaFoldDB" id="A0A9X3Z6W6"/>
<reference evidence="2" key="1">
    <citation type="submission" date="2022-08" db="EMBL/GenBank/DDBJ databases">
        <authorList>
            <person name="Vandamme P."/>
            <person name="Hettiarachchi A."/>
            <person name="Peeters C."/>
            <person name="Cnockaert M."/>
            <person name="Carlier A."/>
        </authorList>
    </citation>
    <scope>NUCLEOTIDE SEQUENCE</scope>
    <source>
        <strain evidence="2">LMG 31809</strain>
    </source>
</reference>